<keyword evidence="2" id="KW-0472">Membrane</keyword>
<feature type="compositionally biased region" description="Basic and acidic residues" evidence="1">
    <location>
        <begin position="361"/>
        <end position="372"/>
    </location>
</feature>
<feature type="transmembrane region" description="Helical" evidence="2">
    <location>
        <begin position="246"/>
        <end position="268"/>
    </location>
</feature>
<gene>
    <name evidence="4" type="ORF">PoMZ_03950</name>
</gene>
<evidence type="ECO:0000313" key="4">
    <source>
        <dbReference type="EMBL" id="QBZ58990.1"/>
    </source>
</evidence>
<dbReference type="EMBL" id="CP034206">
    <property type="protein sequence ID" value="QBZ58990.1"/>
    <property type="molecule type" value="Genomic_DNA"/>
</dbReference>
<keyword evidence="3" id="KW-0732">Signal</keyword>
<evidence type="ECO:0000256" key="1">
    <source>
        <dbReference type="SAM" id="MobiDB-lite"/>
    </source>
</evidence>
<evidence type="ECO:0000313" key="5">
    <source>
        <dbReference type="Proteomes" id="UP000294847"/>
    </source>
</evidence>
<feature type="signal peptide" evidence="3">
    <location>
        <begin position="1"/>
        <end position="24"/>
    </location>
</feature>
<accession>A0A4P7NDD2</accession>
<dbReference type="InterPro" id="IPR028000">
    <property type="entry name" value="Pma1"/>
</dbReference>
<feature type="region of interest" description="Disordered" evidence="1">
    <location>
        <begin position="331"/>
        <end position="372"/>
    </location>
</feature>
<proteinExistence type="predicted"/>
<name>A0A4P7NDD2_PYROR</name>
<feature type="region of interest" description="Disordered" evidence="1">
    <location>
        <begin position="296"/>
        <end position="317"/>
    </location>
</feature>
<protein>
    <submittedName>
        <fullName evidence="4">Uncharacterized protein</fullName>
    </submittedName>
</protein>
<dbReference type="Pfam" id="PF14610">
    <property type="entry name" value="Psg1"/>
    <property type="match status" value="1"/>
</dbReference>
<reference evidence="4 5" key="1">
    <citation type="journal article" date="2019" name="Mol. Biol. Evol.">
        <title>Blast fungal genomes show frequent chromosomal changes, gene gains and losses, and effector gene turnover.</title>
        <authorList>
            <person name="Gomez Luciano L.B."/>
            <person name="Jason Tsai I."/>
            <person name="Chuma I."/>
            <person name="Tosa Y."/>
            <person name="Chen Y.H."/>
            <person name="Li J.Y."/>
            <person name="Li M.Y."/>
            <person name="Jade Lu M.Y."/>
            <person name="Nakayashiki H."/>
            <person name="Li W.H."/>
        </authorList>
    </citation>
    <scope>NUCLEOTIDE SEQUENCE [LARGE SCALE GENOMIC DNA]</scope>
    <source>
        <strain evidence="4">MZ5-1-6</strain>
    </source>
</reference>
<dbReference type="Proteomes" id="UP000294847">
    <property type="component" value="Chromosome 3"/>
</dbReference>
<keyword evidence="2" id="KW-0812">Transmembrane</keyword>
<keyword evidence="2" id="KW-1133">Transmembrane helix</keyword>
<feature type="chain" id="PRO_5043859573" evidence="3">
    <location>
        <begin position="25"/>
        <end position="372"/>
    </location>
</feature>
<feature type="compositionally biased region" description="Polar residues" evidence="1">
    <location>
        <begin position="342"/>
        <end position="358"/>
    </location>
</feature>
<organism evidence="4 5">
    <name type="scientific">Pyricularia oryzae</name>
    <name type="common">Rice blast fungus</name>
    <name type="synonym">Magnaporthe oryzae</name>
    <dbReference type="NCBI Taxonomy" id="318829"/>
    <lineage>
        <taxon>Eukaryota</taxon>
        <taxon>Fungi</taxon>
        <taxon>Dikarya</taxon>
        <taxon>Ascomycota</taxon>
        <taxon>Pezizomycotina</taxon>
        <taxon>Sordariomycetes</taxon>
        <taxon>Sordariomycetidae</taxon>
        <taxon>Magnaporthales</taxon>
        <taxon>Pyriculariaceae</taxon>
        <taxon>Pyricularia</taxon>
    </lineage>
</organism>
<dbReference type="VEuPathDB" id="FungiDB:M_BR32_EuGene_00044821"/>
<evidence type="ECO:0000256" key="2">
    <source>
        <dbReference type="SAM" id="Phobius"/>
    </source>
</evidence>
<dbReference type="AlphaFoldDB" id="A0A4P7NDD2"/>
<evidence type="ECO:0000256" key="3">
    <source>
        <dbReference type="SAM" id="SignalP"/>
    </source>
</evidence>
<sequence length="372" mass="41191">MASRRLLALGATILWFMTMPLVSASIPHSRRQAATAAPPPKPWITIDKDGAARTITPTVTTTNQAVQTLSGAPSSLTAESTWFLSNNGMTTTTVFAPHPAPTSDYGMQRGAFLVCESYYGQDMPFCTPKRGSMLNPKWAYYITWNPQHFAHQDDKLKIEVVYDDSRADVIAQSVRASVGYYAWIIPEDMLTKFNTTAMNASIKYNYQSHDSSEFNEIRGNGPRVVITEDVMWPMYNTGGNGSPGPISTVVVVPIVVVLFIALGIYCFWSYRKKALVPFVASFANLKRNLGRVRGSHGYGVRKSRSERTGTANPTQDAEIARVAARGDSFRANYQPEDKTPGIQLTSSESWSPTSTFGTNVFREEIQRQDGRK</sequence>